<evidence type="ECO:0000256" key="9">
    <source>
        <dbReference type="ARBA" id="ARBA00023136"/>
    </source>
</evidence>
<evidence type="ECO:0000256" key="5">
    <source>
        <dbReference type="ARBA" id="ARBA00022679"/>
    </source>
</evidence>
<evidence type="ECO:0000256" key="2">
    <source>
        <dbReference type="ARBA" id="ARBA00009995"/>
    </source>
</evidence>
<dbReference type="Gene3D" id="3.40.50.2000">
    <property type="entry name" value="Glycogen Phosphorylase B"/>
    <property type="match status" value="2"/>
</dbReference>
<keyword evidence="9 11" id="KW-0472">Membrane</keyword>
<dbReference type="EMBL" id="CANHGI010000004">
    <property type="protein sequence ID" value="CAI5449774.1"/>
    <property type="molecule type" value="Genomic_DNA"/>
</dbReference>
<evidence type="ECO:0000256" key="3">
    <source>
        <dbReference type="ARBA" id="ARBA00012544"/>
    </source>
</evidence>
<evidence type="ECO:0000256" key="6">
    <source>
        <dbReference type="ARBA" id="ARBA00022692"/>
    </source>
</evidence>
<dbReference type="FunFam" id="3.40.50.2000:FF:000038">
    <property type="entry name" value="UDP-GlucuronosylTransferase"/>
    <property type="match status" value="2"/>
</dbReference>
<dbReference type="Pfam" id="PF00201">
    <property type="entry name" value="UDPGT"/>
    <property type="match status" value="2"/>
</dbReference>
<gene>
    <name evidence="12" type="ORF">CAMP_LOCUS12411</name>
</gene>
<dbReference type="GO" id="GO:0016020">
    <property type="term" value="C:membrane"/>
    <property type="evidence" value="ECO:0007669"/>
    <property type="project" value="UniProtKB-SubCell"/>
</dbReference>
<dbReference type="SUPFAM" id="SSF53756">
    <property type="entry name" value="UDP-Glycosyltransferase/glycogen phosphorylase"/>
    <property type="match status" value="2"/>
</dbReference>
<feature type="transmembrane region" description="Helical" evidence="11">
    <location>
        <begin position="450"/>
        <end position="468"/>
    </location>
</feature>
<keyword evidence="8 11" id="KW-1133">Transmembrane helix</keyword>
<dbReference type="InterPro" id="IPR050271">
    <property type="entry name" value="UDP-glycosyltransferase"/>
</dbReference>
<dbReference type="GO" id="GO:0015020">
    <property type="term" value="F:glucuronosyltransferase activity"/>
    <property type="evidence" value="ECO:0007669"/>
    <property type="project" value="UniProtKB-EC"/>
</dbReference>
<proteinExistence type="inferred from homology"/>
<evidence type="ECO:0000313" key="12">
    <source>
        <dbReference type="EMBL" id="CAI5449774.1"/>
    </source>
</evidence>
<feature type="transmembrane region" description="Helical" evidence="11">
    <location>
        <begin position="958"/>
        <end position="977"/>
    </location>
</feature>
<dbReference type="PANTHER" id="PTHR48043:SF131">
    <property type="entry name" value="GLUCURONOSYLTRANSFERASE"/>
    <property type="match status" value="1"/>
</dbReference>
<keyword evidence="6 11" id="KW-0812">Transmembrane</keyword>
<keyword evidence="4" id="KW-0328">Glycosyltransferase</keyword>
<comment type="similarity">
    <text evidence="2">Belongs to the UDP-glycosyltransferase family.</text>
</comment>
<feature type="transmembrane region" description="Helical" evidence="11">
    <location>
        <begin position="475"/>
        <end position="493"/>
    </location>
</feature>
<comment type="subcellular location">
    <subcellularLocation>
        <location evidence="1">Membrane</location>
        <topology evidence="1">Single-pass membrane protein</topology>
    </subcellularLocation>
</comment>
<keyword evidence="7" id="KW-0732">Signal</keyword>
<dbReference type="Proteomes" id="UP001152747">
    <property type="component" value="Unassembled WGS sequence"/>
</dbReference>
<evidence type="ECO:0000256" key="4">
    <source>
        <dbReference type="ARBA" id="ARBA00022676"/>
    </source>
</evidence>
<evidence type="ECO:0000256" key="11">
    <source>
        <dbReference type="SAM" id="Phobius"/>
    </source>
</evidence>
<evidence type="ECO:0000313" key="13">
    <source>
        <dbReference type="Proteomes" id="UP001152747"/>
    </source>
</evidence>
<reference evidence="12" key="1">
    <citation type="submission" date="2022-11" db="EMBL/GenBank/DDBJ databases">
        <authorList>
            <person name="Kikuchi T."/>
        </authorList>
    </citation>
    <scope>NUCLEOTIDE SEQUENCE</scope>
    <source>
        <strain evidence="12">PS1010</strain>
    </source>
</reference>
<sequence length="1338" mass="152051">MLGSVADVLTDAGHNVTILMPIIEEHERGKYGVKTTNQFIFIEPADSVKELIPVMKEIKKKMWEDDAKNPFVLVSRIKAMSQLLGSQCEKVLSSPELLEQIKAENYDLAITEPFDLCAYALFEAVNIRAHVAVLSASRFDHVSAALGQPRATSYVPSLQATSGEVMTIGERFMNTVQSFLGEYFFAHVGDQIYERVRDIAKINRSWREVLPEASFVFTNQIPILDFPAPTFDKIIPIGGISVNMEKSEIPEKWDKILNIRKKNVFISFGSNAKSIYMPEEYKKSLLKVFASMPDVTFIWKYEDENDKLADHLKNVYLGSWLPQNELLADPRLNVFVTHGGLASTWELSLLGKPCVMIPLFADQTRNAGMLKRHGGAEILAKNDLQNPDLLQKTIKKVLNNPNYKKNAENLAEKLNNLPTNPREVLVKHVEFAAKFGKLPSLDNYGRHLSIIQYYLIDIFAIIFGILFICQFAMRFLYFCAFLLLQVCNSYKILVYSNLFGHSHVKMLGSVADVLTDAGHNVTILMPIIDTGERGKHGTKSTKQFIFVEPDESISDFAEQFKDFQKNMWKEDSTNPLTIISRAGQMANTLGGQCKKVLSSTELLEQIKAENYDLAVAEPFDMCAYAFFEAVNIRAHVAVLAASRYEHASSALGQPMASSYVPGVMSGFSEKMTMKERLLNTLQAFGGSYFFSYIAEYEFENARKIANVTRSWREVLPEASYVFTNQIPILDFPAPTFDKIIPIGGISVNTKRGEMKLPEKWDKILNIRKKNVFISFGSNARSMHMPEEYKKSLLQVFASMPDVTFIWKYEDENDKLADDLKNVYLGSWLPQNELLADPRLNVFVTHGGLASTWELSLLGKPCVMIPLFADQNRNAAMLERHGGVEVLNKDNLDNPDLLQKTIKKVLNNPNYKKNAENLAEKLNNLPTNPREVLVKHVEFAAKFGKLPSLDNYGRHLSIIQYYLIDIFAIIFGILLIVLRNSDASSLVSLPDYRVEEDKYGRLVNKERNLVWPALNPGDTISMPDETETEFSQLSTSSNCFEADAFIGGVTKSNAENRIGHRSFVIYYRMPDDGTIPFSMPLMLVYRSSSGAFYHFAINQKKQFDKCGKVGRMTYKVECGDTLDFLSMESLIRHYDTFVYHDVSTGSMETFPVGSKDGCVYDRGPQCGLPTFIEDLPSDAQDRLNEIWEEYQEGDDCEEEQAKTRELVGGLLKEVQENLENVSKLPFLRGIPKRTLRKFISIFKDKSIPFSEKLERIEELAERELTGDNLRKFKEYKKKKDREAKKFSEREEELSPNAKAAHEKIEKLQKRKFEILAKLTAAEKQELLDLWEFRPRSSKS</sequence>
<dbReference type="OrthoDB" id="5835829at2759"/>
<evidence type="ECO:0000256" key="10">
    <source>
        <dbReference type="ARBA" id="ARBA00047475"/>
    </source>
</evidence>
<dbReference type="PANTHER" id="PTHR48043">
    <property type="entry name" value="EG:EG0003.4 PROTEIN-RELATED"/>
    <property type="match status" value="1"/>
</dbReference>
<protein>
    <recommendedName>
        <fullName evidence="3">glucuronosyltransferase</fullName>
        <ecNumber evidence="3">2.4.1.17</ecNumber>
    </recommendedName>
</protein>
<comment type="catalytic activity">
    <reaction evidence="10">
        <text>glucuronate acceptor + UDP-alpha-D-glucuronate = acceptor beta-D-glucuronoside + UDP + H(+)</text>
        <dbReference type="Rhea" id="RHEA:21032"/>
        <dbReference type="ChEBI" id="CHEBI:15378"/>
        <dbReference type="ChEBI" id="CHEBI:58052"/>
        <dbReference type="ChEBI" id="CHEBI:58223"/>
        <dbReference type="ChEBI" id="CHEBI:132367"/>
        <dbReference type="ChEBI" id="CHEBI:132368"/>
        <dbReference type="EC" id="2.4.1.17"/>
    </reaction>
</comment>
<dbReference type="CDD" id="cd03784">
    <property type="entry name" value="GT1_Gtf-like"/>
    <property type="match status" value="2"/>
</dbReference>
<comment type="caution">
    <text evidence="12">The sequence shown here is derived from an EMBL/GenBank/DDBJ whole genome shotgun (WGS) entry which is preliminary data.</text>
</comment>
<accession>A0A9P1IT25</accession>
<name>A0A9P1IT25_9PELO</name>
<keyword evidence="13" id="KW-1185">Reference proteome</keyword>
<dbReference type="EC" id="2.4.1.17" evidence="3"/>
<dbReference type="InterPro" id="IPR002213">
    <property type="entry name" value="UDP_glucos_trans"/>
</dbReference>
<organism evidence="12 13">
    <name type="scientific">Caenorhabditis angaria</name>
    <dbReference type="NCBI Taxonomy" id="860376"/>
    <lineage>
        <taxon>Eukaryota</taxon>
        <taxon>Metazoa</taxon>
        <taxon>Ecdysozoa</taxon>
        <taxon>Nematoda</taxon>
        <taxon>Chromadorea</taxon>
        <taxon>Rhabditida</taxon>
        <taxon>Rhabditina</taxon>
        <taxon>Rhabditomorpha</taxon>
        <taxon>Rhabditoidea</taxon>
        <taxon>Rhabditidae</taxon>
        <taxon>Peloderinae</taxon>
        <taxon>Caenorhabditis</taxon>
    </lineage>
</organism>
<keyword evidence="5" id="KW-0808">Transferase</keyword>
<evidence type="ECO:0000256" key="8">
    <source>
        <dbReference type="ARBA" id="ARBA00022989"/>
    </source>
</evidence>
<evidence type="ECO:0000256" key="7">
    <source>
        <dbReference type="ARBA" id="ARBA00022729"/>
    </source>
</evidence>
<evidence type="ECO:0000256" key="1">
    <source>
        <dbReference type="ARBA" id="ARBA00004167"/>
    </source>
</evidence>